<evidence type="ECO:0000256" key="12">
    <source>
        <dbReference type="ARBA" id="ARBA00023180"/>
    </source>
</evidence>
<dbReference type="InterPro" id="IPR001675">
    <property type="entry name" value="Glyco_trans_29"/>
</dbReference>
<keyword evidence="8 17" id="KW-1133">Transmembrane helix</keyword>
<comment type="similarity">
    <text evidence="3">Belongs to the glycosyltransferase 29 family.</text>
</comment>
<accession>A0A914B857</accession>
<evidence type="ECO:0000313" key="18">
    <source>
        <dbReference type="EnsemblMetazoa" id="XP_038072005.1"/>
    </source>
</evidence>
<evidence type="ECO:0000256" key="7">
    <source>
        <dbReference type="ARBA" id="ARBA00022968"/>
    </source>
</evidence>
<evidence type="ECO:0000256" key="3">
    <source>
        <dbReference type="ARBA" id="ARBA00006003"/>
    </source>
</evidence>
<evidence type="ECO:0000256" key="11">
    <source>
        <dbReference type="ARBA" id="ARBA00023157"/>
    </source>
</evidence>
<evidence type="ECO:0000256" key="10">
    <source>
        <dbReference type="ARBA" id="ARBA00023136"/>
    </source>
</evidence>
<dbReference type="FunFam" id="3.90.1480.20:FF:000015">
    <property type="entry name" value="Lactosylceramide alpha-2,3-sialyltransferase"/>
    <property type="match status" value="1"/>
</dbReference>
<keyword evidence="6 17" id="KW-0812">Transmembrane</keyword>
<evidence type="ECO:0000256" key="4">
    <source>
        <dbReference type="ARBA" id="ARBA00022676"/>
    </source>
</evidence>
<reference evidence="18" key="1">
    <citation type="submission" date="2022-11" db="UniProtKB">
        <authorList>
            <consortium name="EnsemblMetazoa"/>
        </authorList>
    </citation>
    <scope>IDENTIFICATION</scope>
</reference>
<keyword evidence="19" id="KW-1185">Reference proteome</keyword>
<keyword evidence="12" id="KW-0325">Glycoprotein</keyword>
<comment type="catalytic activity">
    <reaction evidence="15">
        <text>a 3-O-[N-acetyl-alpha-neuraminyl-(2-&gt;3)-beta-D-galactosyl-(1-&gt;3)-N-acetyl-alpha-D-galactosaminyl]-L-threonyl-[protein] + CMP-N-acetyl-beta-neuraminate = a 3-O-{alpha-Neu5Ac-(2-&gt;3)-beta-D-Gal-(1-&gt;3)-[alpha-Neu5Ac-(2-&gt;6)]-alpha-D-GalNAc}-L-threonyl-[protein] + CMP + H(+)</text>
        <dbReference type="Rhea" id="RHEA:81659"/>
        <dbReference type="Rhea" id="RHEA-COMP:14417"/>
        <dbReference type="Rhea" id="RHEA-COMP:16763"/>
        <dbReference type="ChEBI" id="CHEBI:15378"/>
        <dbReference type="ChEBI" id="CHEBI:57812"/>
        <dbReference type="ChEBI" id="CHEBI:60377"/>
        <dbReference type="ChEBI" id="CHEBI:139598"/>
        <dbReference type="ChEBI" id="CHEBI:156398"/>
    </reaction>
    <physiologicalReaction direction="left-to-right" evidence="15">
        <dbReference type="Rhea" id="RHEA:81660"/>
    </physiologicalReaction>
</comment>
<name>A0A914B857_PATMI</name>
<keyword evidence="5" id="KW-0808">Transferase</keyword>
<dbReference type="OrthoDB" id="10264956at2759"/>
<dbReference type="PANTHER" id="PTHR45941:SF2">
    <property type="entry name" value="ALPHA-N-ACETYLGALACTOSAMINIDE ALPHA-2,6-SIALYLTRANSFERASE 2-LIKE"/>
    <property type="match status" value="1"/>
</dbReference>
<evidence type="ECO:0000256" key="6">
    <source>
        <dbReference type="ARBA" id="ARBA00022692"/>
    </source>
</evidence>
<comment type="subcellular location">
    <subcellularLocation>
        <location evidence="1">Golgi apparatus membrane</location>
        <topology evidence="1">Single-pass type II membrane protein</topology>
    </subcellularLocation>
</comment>
<protein>
    <recommendedName>
        <fullName evidence="14">alpha-N-acetylgalactosaminide alpha-2,6-sialyltransferase</fullName>
        <ecNumber evidence="14">2.4.3.3</ecNumber>
    </recommendedName>
</protein>
<dbReference type="EC" id="2.4.3.3" evidence="14"/>
<keyword evidence="7" id="KW-0735">Signal-anchor</keyword>
<dbReference type="AlphaFoldDB" id="A0A914B857"/>
<dbReference type="GO" id="GO:0000139">
    <property type="term" value="C:Golgi membrane"/>
    <property type="evidence" value="ECO:0007669"/>
    <property type="project" value="UniProtKB-SubCell"/>
</dbReference>
<keyword evidence="9" id="KW-0333">Golgi apparatus</keyword>
<keyword evidence="10 17" id="KW-0472">Membrane</keyword>
<comment type="catalytic activity">
    <reaction evidence="13">
        <text>a beta-D-galactosyl-(1-&gt;3)-N-acetyl-alpha-D-galactosaminyl derivative + CMP-N-acetyl-beta-neuraminate = a beta-D-galactosyl-(1-&gt;3)-[N-acetyl-alpha-neuraminyl-(2-&gt;6)]-N-acetyl-alpha-D-galactosaminyl derivative + CMP + H(+)</text>
        <dbReference type="Rhea" id="RHEA:11136"/>
        <dbReference type="ChEBI" id="CHEBI:15378"/>
        <dbReference type="ChEBI" id="CHEBI:57812"/>
        <dbReference type="ChEBI" id="CHEBI:60377"/>
        <dbReference type="ChEBI" id="CHEBI:133470"/>
        <dbReference type="ChEBI" id="CHEBI:140764"/>
        <dbReference type="EC" id="2.4.3.3"/>
    </reaction>
    <physiologicalReaction direction="left-to-right" evidence="13">
        <dbReference type="Rhea" id="RHEA:11137"/>
    </physiologicalReaction>
</comment>
<evidence type="ECO:0000313" key="19">
    <source>
        <dbReference type="Proteomes" id="UP000887568"/>
    </source>
</evidence>
<comment type="pathway">
    <text evidence="2">Protein modification; protein glycosylation.</text>
</comment>
<evidence type="ECO:0000256" key="8">
    <source>
        <dbReference type="ARBA" id="ARBA00022989"/>
    </source>
</evidence>
<keyword evidence="4" id="KW-0328">Glycosyltransferase</keyword>
<evidence type="ECO:0000256" key="15">
    <source>
        <dbReference type="ARBA" id="ARBA00050664"/>
    </source>
</evidence>
<evidence type="ECO:0000256" key="5">
    <source>
        <dbReference type="ARBA" id="ARBA00022679"/>
    </source>
</evidence>
<dbReference type="GO" id="GO:0001665">
    <property type="term" value="F:alpha-N-acetylgalactosaminide alpha-2,6-sialyltransferase activity"/>
    <property type="evidence" value="ECO:0007669"/>
    <property type="project" value="UniProtKB-EC"/>
</dbReference>
<dbReference type="EnsemblMetazoa" id="XM_038216077.1">
    <property type="protein sequence ID" value="XP_038072005.1"/>
    <property type="gene ID" value="LOC119740699"/>
</dbReference>
<dbReference type="RefSeq" id="XP_038072005.1">
    <property type="nucleotide sequence ID" value="XM_038216077.1"/>
</dbReference>
<proteinExistence type="inferred from homology"/>
<comment type="catalytic activity">
    <reaction evidence="16">
        <text>a 3-O-[N-acetyl-alpha-D-galactosaminyl]-L-threonyl-[protein] + CMP-N-acetyl-beta-neuraminate = a 3-O-[N-acetyl-alpha-neuraminosyl-(2-&gt;6)-N-acetyl-alpha-D-galactosaminyl]-L-threonyl-[protein] + CMP + H(+)</text>
        <dbReference type="Rhea" id="RHEA:81643"/>
        <dbReference type="Rhea" id="RHEA-COMP:11689"/>
        <dbReference type="Rhea" id="RHEA-COMP:19720"/>
        <dbReference type="ChEBI" id="CHEBI:15378"/>
        <dbReference type="ChEBI" id="CHEBI:57812"/>
        <dbReference type="ChEBI" id="CHEBI:60377"/>
        <dbReference type="ChEBI" id="CHEBI:87075"/>
        <dbReference type="ChEBI" id="CHEBI:231970"/>
    </reaction>
    <physiologicalReaction direction="left-to-right" evidence="16">
        <dbReference type="Rhea" id="RHEA:81644"/>
    </physiologicalReaction>
</comment>
<dbReference type="GeneID" id="119740699"/>
<evidence type="ECO:0000256" key="9">
    <source>
        <dbReference type="ARBA" id="ARBA00023034"/>
    </source>
</evidence>
<evidence type="ECO:0000256" key="1">
    <source>
        <dbReference type="ARBA" id="ARBA00004323"/>
    </source>
</evidence>
<feature type="transmembrane region" description="Helical" evidence="17">
    <location>
        <begin position="21"/>
        <end position="42"/>
    </location>
</feature>
<evidence type="ECO:0000256" key="16">
    <source>
        <dbReference type="ARBA" id="ARBA00052285"/>
    </source>
</evidence>
<evidence type="ECO:0000256" key="13">
    <source>
        <dbReference type="ARBA" id="ARBA00036348"/>
    </source>
</evidence>
<dbReference type="PANTHER" id="PTHR45941">
    <property type="entry name" value="ALPHA-N-ACETYLGALACTOSAMINIDE ALPHA-2,6-SIALYLTRANSFERASE 2-LIKE-RELATED"/>
    <property type="match status" value="1"/>
</dbReference>
<evidence type="ECO:0000256" key="17">
    <source>
        <dbReference type="SAM" id="Phobius"/>
    </source>
</evidence>
<evidence type="ECO:0000256" key="2">
    <source>
        <dbReference type="ARBA" id="ARBA00004922"/>
    </source>
</evidence>
<dbReference type="OMA" id="SEYYYDT"/>
<sequence>MICKLFNCKSSGHGRFISNRVVRLVLALCLGMTVYTLVIGTFKFTTIQTIRERIPFLANKAFTIRPLTSGRNDTLHSTAPQMKEESGNLPNIDTLIQGIAFNQTYKDALAADIERREAQRPSNWRLSDAQYTSDTQFVNYMNCATSVRKKLLLESFFTKKYLPEVPILIWNKHYSQEEYERLAQFRSIFGWKVASASVISSALSLLNTTSNTYMFDHDRSPGQDGCTSCAVIGNGGILNGSKMGKEIDSHDYVFRVNVALTKGHEEDVGTKTSFYCAAFRSLSNSVMSGARYGFHAPPYQKGIRYVFFPKTDWAYMFLSAVFSDKPAPRNPADGRSPPKFQTKLTANDVKLVHPDFERYIRDRWVNSTRRKNVEFYRPSTGAIMLILALHTCDKVDVYGFAGSFTKYSEYYYDTAFRKHVSYLNHDSDIEKELWIQLHQLGIINLYTRE</sequence>
<dbReference type="Pfam" id="PF00777">
    <property type="entry name" value="Glyco_transf_29"/>
    <property type="match status" value="1"/>
</dbReference>
<keyword evidence="11" id="KW-1015">Disulfide bond</keyword>
<organism evidence="18 19">
    <name type="scientific">Patiria miniata</name>
    <name type="common">Bat star</name>
    <name type="synonym">Asterina miniata</name>
    <dbReference type="NCBI Taxonomy" id="46514"/>
    <lineage>
        <taxon>Eukaryota</taxon>
        <taxon>Metazoa</taxon>
        <taxon>Echinodermata</taxon>
        <taxon>Eleutherozoa</taxon>
        <taxon>Asterozoa</taxon>
        <taxon>Asteroidea</taxon>
        <taxon>Valvatacea</taxon>
        <taxon>Valvatida</taxon>
        <taxon>Asterinidae</taxon>
        <taxon>Patiria</taxon>
    </lineage>
</organism>
<dbReference type="Proteomes" id="UP000887568">
    <property type="component" value="Unplaced"/>
</dbReference>
<evidence type="ECO:0000256" key="14">
    <source>
        <dbReference type="ARBA" id="ARBA00039109"/>
    </source>
</evidence>
<dbReference type="Gene3D" id="3.90.1480.20">
    <property type="entry name" value="Glycosyl transferase family 29"/>
    <property type="match status" value="1"/>
</dbReference>
<dbReference type="InterPro" id="IPR038578">
    <property type="entry name" value="GT29-like_sf"/>
</dbReference>